<evidence type="ECO:0000259" key="2">
    <source>
        <dbReference type="Pfam" id="PF01569"/>
    </source>
</evidence>
<sequence>MKYRILLLIVLFAASRFSFAQTDSMPRKIYKVKVKYELPAGILGLAASTIGYKKLATVSNMSAADVAKLNPNDINSFDRPIAFKDPSKFHSADKTADFFLNFSIVSPIVLALDKKIRHDWLDLITLYTVTHTFDNALYFIGTFSVRRPRPLTYNPKVPIEQKTGDGKSNSFFSGHVGFSSAATFYAVKVYTDYHQIKGWKRIFFYSVAAIPPALVGYYRMQGGRHFKTDVLVGFLAGGSAGILVPELHRIKKKHENISFAPYFTPGGTGGLTFAMAF</sequence>
<dbReference type="InterPro" id="IPR000326">
    <property type="entry name" value="PAP2/HPO"/>
</dbReference>
<name>A0A3E1NL96_9BACT</name>
<evidence type="ECO:0000256" key="1">
    <source>
        <dbReference type="SAM" id="SignalP"/>
    </source>
</evidence>
<dbReference type="AlphaFoldDB" id="A0A3E1NL96"/>
<feature type="chain" id="PRO_5017783466" evidence="1">
    <location>
        <begin position="21"/>
        <end position="277"/>
    </location>
</feature>
<dbReference type="InterPro" id="IPR036938">
    <property type="entry name" value="PAP2/HPO_sf"/>
</dbReference>
<dbReference type="SUPFAM" id="SSF48317">
    <property type="entry name" value="Acid phosphatase/Vanadium-dependent haloperoxidase"/>
    <property type="match status" value="1"/>
</dbReference>
<comment type="caution">
    <text evidence="3">The sequence shown here is derived from an EMBL/GenBank/DDBJ whole genome shotgun (WGS) entry which is preliminary data.</text>
</comment>
<evidence type="ECO:0000313" key="3">
    <source>
        <dbReference type="EMBL" id="RFM28709.1"/>
    </source>
</evidence>
<accession>A0A3E1NL96</accession>
<protein>
    <submittedName>
        <fullName evidence="3">PAP2 family protein</fullName>
    </submittedName>
</protein>
<gene>
    <name evidence="3" type="ORF">DXN05_07950</name>
</gene>
<dbReference type="Gene3D" id="1.20.144.10">
    <property type="entry name" value="Phosphatidic acid phosphatase type 2/haloperoxidase"/>
    <property type="match status" value="1"/>
</dbReference>
<organism evidence="3 4">
    <name type="scientific">Deminuibacter soli</name>
    <dbReference type="NCBI Taxonomy" id="2291815"/>
    <lineage>
        <taxon>Bacteria</taxon>
        <taxon>Pseudomonadati</taxon>
        <taxon>Bacteroidota</taxon>
        <taxon>Chitinophagia</taxon>
        <taxon>Chitinophagales</taxon>
        <taxon>Chitinophagaceae</taxon>
        <taxon>Deminuibacter</taxon>
    </lineage>
</organism>
<keyword evidence="1" id="KW-0732">Signal</keyword>
<dbReference type="Pfam" id="PF01569">
    <property type="entry name" value="PAP2"/>
    <property type="match status" value="1"/>
</dbReference>
<dbReference type="Proteomes" id="UP000261284">
    <property type="component" value="Unassembled WGS sequence"/>
</dbReference>
<dbReference type="OrthoDB" id="9806134at2"/>
<dbReference type="CDD" id="cd01610">
    <property type="entry name" value="PAP2_like"/>
    <property type="match status" value="1"/>
</dbReference>
<dbReference type="EMBL" id="QTJU01000002">
    <property type="protein sequence ID" value="RFM28709.1"/>
    <property type="molecule type" value="Genomic_DNA"/>
</dbReference>
<proteinExistence type="predicted"/>
<reference evidence="3 4" key="1">
    <citation type="submission" date="2018-08" db="EMBL/GenBank/DDBJ databases">
        <title>Chitinophagaceae sp. K23C18032701, a novel bacterium isolated from forest soil.</title>
        <authorList>
            <person name="Wang C."/>
        </authorList>
    </citation>
    <scope>NUCLEOTIDE SEQUENCE [LARGE SCALE GENOMIC DNA]</scope>
    <source>
        <strain evidence="3 4">K23C18032701</strain>
    </source>
</reference>
<feature type="domain" description="Phosphatidic acid phosphatase type 2/haloperoxidase" evidence="2">
    <location>
        <begin position="127"/>
        <end position="248"/>
    </location>
</feature>
<keyword evidence="4" id="KW-1185">Reference proteome</keyword>
<dbReference type="RefSeq" id="WP_116846698.1">
    <property type="nucleotide sequence ID" value="NZ_QTJU01000002.1"/>
</dbReference>
<evidence type="ECO:0000313" key="4">
    <source>
        <dbReference type="Proteomes" id="UP000261284"/>
    </source>
</evidence>
<feature type="signal peptide" evidence="1">
    <location>
        <begin position="1"/>
        <end position="20"/>
    </location>
</feature>